<comment type="similarity">
    <text evidence="7">Belongs to the QueC family.</text>
</comment>
<evidence type="ECO:0000256" key="8">
    <source>
        <dbReference type="ARBA" id="ARBA00039149"/>
    </source>
</evidence>
<evidence type="ECO:0000256" key="7">
    <source>
        <dbReference type="ARBA" id="ARBA00037993"/>
    </source>
</evidence>
<dbReference type="SUPFAM" id="SSF52402">
    <property type="entry name" value="Adenine nucleotide alpha hydrolases-like"/>
    <property type="match status" value="1"/>
</dbReference>
<evidence type="ECO:0000256" key="9">
    <source>
        <dbReference type="ARBA" id="ARBA00047890"/>
    </source>
</evidence>
<keyword evidence="6" id="KW-0067">ATP-binding</keyword>
<dbReference type="GO" id="GO:0005524">
    <property type="term" value="F:ATP binding"/>
    <property type="evidence" value="ECO:0007669"/>
    <property type="project" value="UniProtKB-KW"/>
</dbReference>
<evidence type="ECO:0000313" key="11">
    <source>
        <dbReference type="Proteomes" id="UP000228626"/>
    </source>
</evidence>
<dbReference type="PANTHER" id="PTHR42914">
    <property type="entry name" value="7-CYANO-7-DEAZAGUANINE SYNTHASE"/>
    <property type="match status" value="1"/>
</dbReference>
<evidence type="ECO:0000256" key="3">
    <source>
        <dbReference type="ARBA" id="ARBA00022723"/>
    </source>
</evidence>
<dbReference type="InterPro" id="IPR014729">
    <property type="entry name" value="Rossmann-like_a/b/a_fold"/>
</dbReference>
<evidence type="ECO:0000313" key="10">
    <source>
        <dbReference type="EMBL" id="PIR92811.1"/>
    </source>
</evidence>
<dbReference type="GO" id="GO:0046872">
    <property type="term" value="F:metal ion binding"/>
    <property type="evidence" value="ECO:0007669"/>
    <property type="project" value="UniProtKB-KW"/>
</dbReference>
<evidence type="ECO:0000256" key="6">
    <source>
        <dbReference type="ARBA" id="ARBA00022840"/>
    </source>
</evidence>
<dbReference type="Gene3D" id="3.40.50.620">
    <property type="entry name" value="HUPs"/>
    <property type="match status" value="1"/>
</dbReference>
<evidence type="ECO:0000256" key="2">
    <source>
        <dbReference type="ARBA" id="ARBA00022598"/>
    </source>
</evidence>
<dbReference type="PANTHER" id="PTHR42914:SF1">
    <property type="entry name" value="7-CYANO-7-DEAZAGUANINE SYNTHASE"/>
    <property type="match status" value="1"/>
</dbReference>
<reference evidence="11" key="1">
    <citation type="submission" date="2017-09" db="EMBL/GenBank/DDBJ databases">
        <title>Depth-based differentiation of microbial function through sediment-hosted aquifers and enrichment of novel symbionts in the deep terrestrial subsurface.</title>
        <authorList>
            <person name="Probst A.J."/>
            <person name="Ladd B."/>
            <person name="Jarett J.K."/>
            <person name="Geller-Mcgrath D.E."/>
            <person name="Sieber C.M.K."/>
            <person name="Emerson J.B."/>
            <person name="Anantharaman K."/>
            <person name="Thomas B.C."/>
            <person name="Malmstrom R."/>
            <person name="Stieglmeier M."/>
            <person name="Klingl A."/>
            <person name="Woyke T."/>
            <person name="Ryan C.M."/>
            <person name="Banfield J.F."/>
        </authorList>
    </citation>
    <scope>NUCLEOTIDE SEQUENCE [LARGE SCALE GENOMIC DNA]</scope>
</reference>
<protein>
    <recommendedName>
        <fullName evidence="8">7-cyano-7-deazaguanine synthase</fullName>
        <ecNumber evidence="8">6.3.4.20</ecNumber>
    </recommendedName>
</protein>
<accession>A0A2H0V145</accession>
<keyword evidence="3" id="KW-0479">Metal-binding</keyword>
<dbReference type="EC" id="6.3.4.20" evidence="8"/>
<organism evidence="10 11">
    <name type="scientific">Candidatus Falkowbacteria bacterium CG10_big_fil_rev_8_21_14_0_10_43_10</name>
    <dbReference type="NCBI Taxonomy" id="1974567"/>
    <lineage>
        <taxon>Bacteria</taxon>
        <taxon>Candidatus Falkowiibacteriota</taxon>
    </lineage>
</organism>
<proteinExistence type="inferred from homology"/>
<dbReference type="Proteomes" id="UP000228626">
    <property type="component" value="Unassembled WGS sequence"/>
</dbReference>
<dbReference type="EMBL" id="PFAR01000050">
    <property type="protein sequence ID" value="PIR92811.1"/>
    <property type="molecule type" value="Genomic_DNA"/>
</dbReference>
<dbReference type="GO" id="GO:0016874">
    <property type="term" value="F:ligase activity"/>
    <property type="evidence" value="ECO:0007669"/>
    <property type="project" value="UniProtKB-KW"/>
</dbReference>
<keyword evidence="5" id="KW-0862">Zinc</keyword>
<keyword evidence="2" id="KW-0436">Ligase</keyword>
<dbReference type="Pfam" id="PF06508">
    <property type="entry name" value="QueC"/>
    <property type="match status" value="1"/>
</dbReference>
<comment type="catalytic activity">
    <reaction evidence="9">
        <text>7-carboxy-7-carbaguanine + NH4(+) + 2 ATP = 7-cyano-7-carbaguanine + 2 AMP + 2 diphosphate + 2 H(+)</text>
        <dbReference type="Rhea" id="RHEA:27982"/>
        <dbReference type="ChEBI" id="CHEBI:15378"/>
        <dbReference type="ChEBI" id="CHEBI:28938"/>
        <dbReference type="ChEBI" id="CHEBI:30616"/>
        <dbReference type="ChEBI" id="CHEBI:33019"/>
        <dbReference type="ChEBI" id="CHEBI:45075"/>
        <dbReference type="ChEBI" id="CHEBI:61036"/>
        <dbReference type="ChEBI" id="CHEBI:456215"/>
        <dbReference type="EC" id="6.3.4.20"/>
    </reaction>
</comment>
<dbReference type="AlphaFoldDB" id="A0A2H0V145"/>
<evidence type="ECO:0000256" key="1">
    <source>
        <dbReference type="ARBA" id="ARBA00005061"/>
    </source>
</evidence>
<evidence type="ECO:0000256" key="4">
    <source>
        <dbReference type="ARBA" id="ARBA00022741"/>
    </source>
</evidence>
<comment type="caution">
    <text evidence="10">The sequence shown here is derived from an EMBL/GenBank/DDBJ whole genome shotgun (WGS) entry which is preliminary data.</text>
</comment>
<name>A0A2H0V145_9BACT</name>
<gene>
    <name evidence="10" type="ORF">COT99_04265</name>
</gene>
<comment type="pathway">
    <text evidence="1">Purine metabolism; 7-cyano-7-deazaguanine biosynthesis.</text>
</comment>
<sequence length="386" mass="44523">MDIGAIGKNEKKINFIADSGLVKMKQIYLLNNYSKLAILSILAGYEKCDYIYVNDRFSKKVEIKSLNNFISYTLNHNIAPKKFDIKISYNKNFNGAKNTLPLNKYDGILSFSGGIDSTAGLLYALSKKQKVLPMWINFRQRNNYAERKSALKILRKLKIKPVIISIDLSKFILKGWKDWSFIVPGRNFLFLSFANSLLQNSERQRGHIYLCAHKDEMGHKKNRDKSKYFFQRSSIFFSRDGTKKITAETPFANYSKAELLSLWKKKWEKKFGISPHETTTCYYENGCGRCEACLKRVIYLLAAGYTVDQKIKVNPMTDPSGLIINKWIPGIINGKMSRTNKLDFLIAVEKSLDIVPEKIRKFYSNLSGKTISNIKKRKKEIEYVKI</sequence>
<evidence type="ECO:0000256" key="5">
    <source>
        <dbReference type="ARBA" id="ARBA00022833"/>
    </source>
</evidence>
<keyword evidence="4" id="KW-0547">Nucleotide-binding</keyword>
<dbReference type="InterPro" id="IPR018317">
    <property type="entry name" value="QueC"/>
</dbReference>